<accession>A0ABN5Z1A2</accession>
<dbReference type="Proteomes" id="UP000465609">
    <property type="component" value="Chromosome"/>
</dbReference>
<keyword evidence="2" id="KW-1185">Reference proteome</keyword>
<reference evidence="1 2" key="1">
    <citation type="journal article" date="2019" name="Emerg. Microbes Infect.">
        <title>Comprehensive subspecies identification of 175 nontuberculous mycobacteria species based on 7547 genomic profiles.</title>
        <authorList>
            <person name="Matsumoto Y."/>
            <person name="Kinjo T."/>
            <person name="Motooka D."/>
            <person name="Nabeya D."/>
            <person name="Jung N."/>
            <person name="Uechi K."/>
            <person name="Horii T."/>
            <person name="Iida T."/>
            <person name="Fujita J."/>
            <person name="Nakamura S."/>
        </authorList>
    </citation>
    <scope>NUCLEOTIDE SEQUENCE [LARGE SCALE GENOMIC DNA]</scope>
    <source>
        <strain evidence="1 2">JCM 15296</strain>
    </source>
</reference>
<organism evidence="1 2">
    <name type="scientific">Mycolicibacterium aubagnense</name>
    <dbReference type="NCBI Taxonomy" id="319707"/>
    <lineage>
        <taxon>Bacteria</taxon>
        <taxon>Bacillati</taxon>
        <taxon>Actinomycetota</taxon>
        <taxon>Actinomycetes</taxon>
        <taxon>Mycobacteriales</taxon>
        <taxon>Mycobacteriaceae</taxon>
        <taxon>Mycolicibacterium</taxon>
    </lineage>
</organism>
<name>A0ABN5Z1A2_9MYCO</name>
<gene>
    <name evidence="1" type="ORF">MAUB_58190</name>
</gene>
<evidence type="ECO:0000313" key="1">
    <source>
        <dbReference type="EMBL" id="BBX87946.1"/>
    </source>
</evidence>
<protein>
    <submittedName>
        <fullName evidence="1">Uncharacterized protein</fullName>
    </submittedName>
</protein>
<proteinExistence type="predicted"/>
<evidence type="ECO:0000313" key="2">
    <source>
        <dbReference type="Proteomes" id="UP000465609"/>
    </source>
</evidence>
<dbReference type="EMBL" id="AP022577">
    <property type="protein sequence ID" value="BBX87946.1"/>
    <property type="molecule type" value="Genomic_DNA"/>
</dbReference>
<sequence length="80" mass="8642">MRKRVILPRDEVPDFGKPLDHSCGGDRPALVSAVTVITGRVLAAAAAARQAWSPRRHFTSGKCLCDADNFKVRLIGSVPD</sequence>